<proteinExistence type="predicted"/>
<sequence length="231" mass="26430">MAVEGHHSHLLRYRSGDMATNCNANTNAVSRKRTRDVLCQISNQHMNQEMFDINNILLQHVEKGKREMEELSRRQTNRLTMAILSAFSKKLKTKDEEMKRMIQTNIVLEEKLKQHVVEAQQWRILAQSNEITANILRTDLELVLANRREEKEDRYIDAAESCCSGGGDREEQKEINTRTRVCRYCKENVASVLILPCRHLCLCDSCGVDPLVVICPACGADRSGVFKVNLV</sequence>
<dbReference type="InterPro" id="IPR013083">
    <property type="entry name" value="Znf_RING/FYVE/PHD"/>
</dbReference>
<dbReference type="Proteomes" id="UP001140206">
    <property type="component" value="Chromosome 3"/>
</dbReference>
<dbReference type="PANTHER" id="PTHR42647:SF12">
    <property type="entry name" value="BOI-RELATED E3 UBIQUITIN-PROTEIN LIGASE 2-RELATED"/>
    <property type="match status" value="1"/>
</dbReference>
<reference evidence="8" key="1">
    <citation type="submission" date="2022-08" db="EMBL/GenBank/DDBJ databases">
        <authorList>
            <person name="Marques A."/>
        </authorList>
    </citation>
    <scope>NUCLEOTIDE SEQUENCE</scope>
    <source>
        <strain evidence="8">RhyPub2mFocal</strain>
        <tissue evidence="8">Leaves</tissue>
    </source>
</reference>
<protein>
    <submittedName>
        <fullName evidence="8">SBP (S-ribonuclease binding protein) family protein</fullName>
    </submittedName>
</protein>
<evidence type="ECO:0000313" key="9">
    <source>
        <dbReference type="Proteomes" id="UP001140206"/>
    </source>
</evidence>
<dbReference type="InterPro" id="IPR001841">
    <property type="entry name" value="Znf_RING"/>
</dbReference>
<organism evidence="8 9">
    <name type="scientific">Rhynchospora pubera</name>
    <dbReference type="NCBI Taxonomy" id="906938"/>
    <lineage>
        <taxon>Eukaryota</taxon>
        <taxon>Viridiplantae</taxon>
        <taxon>Streptophyta</taxon>
        <taxon>Embryophyta</taxon>
        <taxon>Tracheophyta</taxon>
        <taxon>Spermatophyta</taxon>
        <taxon>Magnoliopsida</taxon>
        <taxon>Liliopsida</taxon>
        <taxon>Poales</taxon>
        <taxon>Cyperaceae</taxon>
        <taxon>Cyperoideae</taxon>
        <taxon>Rhynchosporeae</taxon>
        <taxon>Rhynchospora</taxon>
    </lineage>
</organism>
<gene>
    <name evidence="8" type="ORF">LUZ62_039278</name>
    <name evidence="6" type="ORF">LUZ62_055197</name>
    <name evidence="7" type="ORF">LUZ62_065352</name>
</gene>
<comment type="caution">
    <text evidence="8">The sequence shown here is derived from an EMBL/GenBank/DDBJ whole genome shotgun (WGS) entry which is preliminary data.</text>
</comment>
<dbReference type="GO" id="GO:0008270">
    <property type="term" value="F:zinc ion binding"/>
    <property type="evidence" value="ECO:0007669"/>
    <property type="project" value="UniProtKB-KW"/>
</dbReference>
<evidence type="ECO:0000313" key="7">
    <source>
        <dbReference type="EMBL" id="KAJ4781095.1"/>
    </source>
</evidence>
<dbReference type="CDD" id="cd16649">
    <property type="entry name" value="mRING-HC-C3HC5_CGRF1-like"/>
    <property type="match status" value="1"/>
</dbReference>
<evidence type="ECO:0000256" key="2">
    <source>
        <dbReference type="ARBA" id="ARBA00022771"/>
    </source>
</evidence>
<evidence type="ECO:0000259" key="5">
    <source>
        <dbReference type="PROSITE" id="PS50089"/>
    </source>
</evidence>
<dbReference type="GO" id="GO:0043067">
    <property type="term" value="P:regulation of programmed cell death"/>
    <property type="evidence" value="ECO:0007669"/>
    <property type="project" value="TreeGrafter"/>
</dbReference>
<dbReference type="GO" id="GO:0004842">
    <property type="term" value="F:ubiquitin-protein transferase activity"/>
    <property type="evidence" value="ECO:0007669"/>
    <property type="project" value="TreeGrafter"/>
</dbReference>
<evidence type="ECO:0000256" key="1">
    <source>
        <dbReference type="ARBA" id="ARBA00022723"/>
    </source>
</evidence>
<dbReference type="PANTHER" id="PTHR42647">
    <property type="entry name" value="SBP (S-RIBONUCLEASE BINDING PROTEIN) FAMILY PROTEIN"/>
    <property type="match status" value="1"/>
</dbReference>
<dbReference type="PIRSF" id="PIRSF036836">
    <property type="entry name" value="RNase_bind_SBP1"/>
    <property type="match status" value="1"/>
</dbReference>
<name>A0AAV8F3Q3_9POAL</name>
<keyword evidence="9" id="KW-1185">Reference proteome</keyword>
<dbReference type="Pfam" id="PF13920">
    <property type="entry name" value="zf-C3HC4_3"/>
    <property type="match status" value="1"/>
</dbReference>
<accession>A0AAV8F3Q3</accession>
<dbReference type="AlphaFoldDB" id="A0AAV8F3Q3"/>
<dbReference type="PROSITE" id="PS50089">
    <property type="entry name" value="ZF_RING_2"/>
    <property type="match status" value="1"/>
</dbReference>
<dbReference type="Gene3D" id="3.30.40.10">
    <property type="entry name" value="Zinc/RING finger domain, C3HC4 (zinc finger)"/>
    <property type="match status" value="1"/>
</dbReference>
<evidence type="ECO:0000313" key="6">
    <source>
        <dbReference type="EMBL" id="KAJ4770940.1"/>
    </source>
</evidence>
<dbReference type="EMBL" id="JAMFTS010000003">
    <property type="protein sequence ID" value="KAJ4770940.1"/>
    <property type="molecule type" value="Genomic_DNA"/>
</dbReference>
<keyword evidence="1" id="KW-0479">Metal-binding</keyword>
<feature type="domain" description="RING-type" evidence="5">
    <location>
        <begin position="182"/>
        <end position="218"/>
    </location>
</feature>
<dbReference type="EMBL" id="JAMFTS010000002">
    <property type="protein sequence ID" value="KAJ4788032.1"/>
    <property type="molecule type" value="Genomic_DNA"/>
</dbReference>
<evidence type="ECO:0000256" key="3">
    <source>
        <dbReference type="ARBA" id="ARBA00022833"/>
    </source>
</evidence>
<evidence type="ECO:0000313" key="8">
    <source>
        <dbReference type="EMBL" id="KAJ4788032.1"/>
    </source>
</evidence>
<dbReference type="EMBL" id="JAMFTS010000003">
    <property type="protein sequence ID" value="KAJ4781095.1"/>
    <property type="molecule type" value="Genomic_DNA"/>
</dbReference>
<dbReference type="Proteomes" id="UP001140206">
    <property type="component" value="Chromosome 2"/>
</dbReference>
<keyword evidence="2 4" id="KW-0863">Zinc-finger</keyword>
<evidence type="ECO:0000256" key="4">
    <source>
        <dbReference type="PROSITE-ProRule" id="PRU00175"/>
    </source>
</evidence>
<keyword evidence="3" id="KW-0862">Zinc</keyword>